<dbReference type="EMBL" id="MNCJ02000327">
    <property type="protein sequence ID" value="KAF5778707.1"/>
    <property type="molecule type" value="Genomic_DNA"/>
</dbReference>
<keyword evidence="3" id="KW-1185">Reference proteome</keyword>
<dbReference type="EMBL" id="CM007901">
    <property type="protein sequence ID" value="OTG05703.1"/>
    <property type="molecule type" value="Genomic_DNA"/>
</dbReference>
<proteinExistence type="predicted"/>
<protein>
    <submittedName>
        <fullName evidence="2">Uncharacterized protein</fullName>
    </submittedName>
</protein>
<reference evidence="1 3" key="1">
    <citation type="journal article" date="2017" name="Nature">
        <title>The sunflower genome provides insights into oil metabolism, flowering and Asterid evolution.</title>
        <authorList>
            <person name="Badouin H."/>
            <person name="Gouzy J."/>
            <person name="Grassa C.J."/>
            <person name="Murat F."/>
            <person name="Staton S.E."/>
            <person name="Cottret L."/>
            <person name="Lelandais-Briere C."/>
            <person name="Owens G.L."/>
            <person name="Carrere S."/>
            <person name="Mayjonade B."/>
            <person name="Legrand L."/>
            <person name="Gill N."/>
            <person name="Kane N.C."/>
            <person name="Bowers J.E."/>
            <person name="Hubner S."/>
            <person name="Bellec A."/>
            <person name="Berard A."/>
            <person name="Berges H."/>
            <person name="Blanchet N."/>
            <person name="Boniface M.C."/>
            <person name="Brunel D."/>
            <person name="Catrice O."/>
            <person name="Chaidir N."/>
            <person name="Claudel C."/>
            <person name="Donnadieu C."/>
            <person name="Faraut T."/>
            <person name="Fievet G."/>
            <person name="Helmstetter N."/>
            <person name="King M."/>
            <person name="Knapp S.J."/>
            <person name="Lai Z."/>
            <person name="Le Paslier M.C."/>
            <person name="Lippi Y."/>
            <person name="Lorenzon L."/>
            <person name="Mandel J.R."/>
            <person name="Marage G."/>
            <person name="Marchand G."/>
            <person name="Marquand E."/>
            <person name="Bret-Mestries E."/>
            <person name="Morien E."/>
            <person name="Nambeesan S."/>
            <person name="Nguyen T."/>
            <person name="Pegot-Espagnet P."/>
            <person name="Pouilly N."/>
            <person name="Raftis F."/>
            <person name="Sallet E."/>
            <person name="Schiex T."/>
            <person name="Thomas J."/>
            <person name="Vandecasteele C."/>
            <person name="Vares D."/>
            <person name="Vear F."/>
            <person name="Vautrin S."/>
            <person name="Crespi M."/>
            <person name="Mangin B."/>
            <person name="Burke J.M."/>
            <person name="Salse J."/>
            <person name="Munos S."/>
            <person name="Vincourt P."/>
            <person name="Rieseberg L.H."/>
            <person name="Langlade N.B."/>
        </authorList>
    </citation>
    <scope>NUCLEOTIDE SEQUENCE [LARGE SCALE GENOMIC DNA]</scope>
    <source>
        <strain evidence="3">cv. SF193</strain>
        <tissue evidence="1">Leaves</tissue>
    </source>
</reference>
<evidence type="ECO:0000313" key="3">
    <source>
        <dbReference type="Proteomes" id="UP000215914"/>
    </source>
</evidence>
<dbReference type="InParanoid" id="A0A251T4G4"/>
<organism evidence="2 3">
    <name type="scientific">Helianthus annuus</name>
    <name type="common">Common sunflower</name>
    <dbReference type="NCBI Taxonomy" id="4232"/>
    <lineage>
        <taxon>Eukaryota</taxon>
        <taxon>Viridiplantae</taxon>
        <taxon>Streptophyta</taxon>
        <taxon>Embryophyta</taxon>
        <taxon>Tracheophyta</taxon>
        <taxon>Spermatophyta</taxon>
        <taxon>Magnoliopsida</taxon>
        <taxon>eudicotyledons</taxon>
        <taxon>Gunneridae</taxon>
        <taxon>Pentapetalae</taxon>
        <taxon>asterids</taxon>
        <taxon>campanulids</taxon>
        <taxon>Asterales</taxon>
        <taxon>Asteraceae</taxon>
        <taxon>Asteroideae</taxon>
        <taxon>Heliantheae alliance</taxon>
        <taxon>Heliantheae</taxon>
        <taxon>Helianthus</taxon>
    </lineage>
</organism>
<dbReference type="AlphaFoldDB" id="A0A251T4G4"/>
<accession>A0A251T4G4</accession>
<dbReference type="Gramene" id="mRNA:HanXRQr2_Chr12g0550651">
    <property type="protein sequence ID" value="mRNA:HanXRQr2_Chr12g0550651"/>
    <property type="gene ID" value="HanXRQr2_Chr12g0550651"/>
</dbReference>
<reference evidence="2" key="2">
    <citation type="submission" date="2017-02" db="EMBL/GenBank/DDBJ databases">
        <title>Sunflower complete genome.</title>
        <authorList>
            <person name="Langlade N."/>
            <person name="Munos S."/>
        </authorList>
    </citation>
    <scope>NUCLEOTIDE SEQUENCE [LARGE SCALE GENOMIC DNA]</scope>
    <source>
        <tissue evidence="2">Leaves</tissue>
    </source>
</reference>
<dbReference type="Proteomes" id="UP000215914">
    <property type="component" value="Chromosome 12"/>
</dbReference>
<name>A0A251T4G4_HELAN</name>
<gene>
    <name evidence="2" type="ORF">HannXRQ_Chr12g0376531</name>
    <name evidence="1" type="ORF">HanXRQr2_Chr12g0550651</name>
</gene>
<sequence length="65" mass="6731">MEMHGAPAPTSLNNVLYSGFSHRGFAAAAGRNGRSGSSAPRLLRVLEGGMIETSTINISILVCQG</sequence>
<reference evidence="1" key="3">
    <citation type="submission" date="2020-06" db="EMBL/GenBank/DDBJ databases">
        <title>Helianthus annuus Genome sequencing and assembly Release 2.</title>
        <authorList>
            <person name="Gouzy J."/>
            <person name="Langlade N."/>
            <person name="Munos S."/>
        </authorList>
    </citation>
    <scope>NUCLEOTIDE SEQUENCE</scope>
    <source>
        <tissue evidence="1">Leaves</tissue>
    </source>
</reference>
<evidence type="ECO:0000313" key="1">
    <source>
        <dbReference type="EMBL" id="KAF5778707.1"/>
    </source>
</evidence>
<evidence type="ECO:0000313" key="2">
    <source>
        <dbReference type="EMBL" id="OTG05703.1"/>
    </source>
</evidence>